<proteinExistence type="predicted"/>
<gene>
    <name evidence="1" type="ORF">QC823_15535</name>
</gene>
<evidence type="ECO:0000313" key="1">
    <source>
        <dbReference type="EMBL" id="MDR5900377.1"/>
    </source>
</evidence>
<dbReference type="RefSeq" id="WP_309657253.1">
    <property type="nucleotide sequence ID" value="NZ_JARWAN010000040.1"/>
</dbReference>
<name>A0ABU1H9I5_9GAMM</name>
<dbReference type="EMBL" id="JARWAN010000040">
    <property type="protein sequence ID" value="MDR5900377.1"/>
    <property type="molecule type" value="Genomic_DNA"/>
</dbReference>
<comment type="caution">
    <text evidence="1">The sequence shown here is derived from an EMBL/GenBank/DDBJ whole genome shotgun (WGS) entry which is preliminary data.</text>
</comment>
<sequence length="94" mass="10706">MAVTQQHYKLAAQLLADNQPDEATHSEPYWEGYLDTVAWCVAGQPTVYDNNKPYTLGTMQRDAWAHGWLHGQQFVKALAKNSMTKDTKVPQQRD</sequence>
<evidence type="ECO:0000313" key="2">
    <source>
        <dbReference type="Proteomes" id="UP001254564"/>
    </source>
</evidence>
<keyword evidence="2" id="KW-1185">Reference proteome</keyword>
<reference evidence="1 2" key="1">
    <citation type="submission" date="2023-04" db="EMBL/GenBank/DDBJ databases">
        <title>A long-awaited taxogenomic arrangement of the family Halomonadaceae.</title>
        <authorList>
            <person name="De La Haba R."/>
            <person name="Chuvochina M."/>
            <person name="Wittouck S."/>
            <person name="Arahal D.R."/>
            <person name="Sanchez-Porro C."/>
            <person name="Hugenholtz P."/>
            <person name="Ventosa A."/>
        </authorList>
    </citation>
    <scope>NUCLEOTIDE SEQUENCE [LARGE SCALE GENOMIC DNA]</scope>
    <source>
        <strain evidence="1 2">DSM 21020</strain>
    </source>
</reference>
<accession>A0ABU1H9I5</accession>
<dbReference type="Proteomes" id="UP001254564">
    <property type="component" value="Unassembled WGS sequence"/>
</dbReference>
<organism evidence="1 2">
    <name type="scientific">Vreelandella vilamensis</name>
    <dbReference type="NCBI Taxonomy" id="531309"/>
    <lineage>
        <taxon>Bacteria</taxon>
        <taxon>Pseudomonadati</taxon>
        <taxon>Pseudomonadota</taxon>
        <taxon>Gammaproteobacteria</taxon>
        <taxon>Oceanospirillales</taxon>
        <taxon>Halomonadaceae</taxon>
        <taxon>Vreelandella</taxon>
    </lineage>
</organism>
<protein>
    <submittedName>
        <fullName evidence="1">Uncharacterized protein</fullName>
    </submittedName>
</protein>